<feature type="signal peptide" evidence="1">
    <location>
        <begin position="1"/>
        <end position="21"/>
    </location>
</feature>
<organism evidence="2 3">
    <name type="scientific">Mycoplasma phocimorsus</name>
    <dbReference type="NCBI Taxonomy" id="3045839"/>
    <lineage>
        <taxon>Bacteria</taxon>
        <taxon>Bacillati</taxon>
        <taxon>Mycoplasmatota</taxon>
        <taxon>Mollicutes</taxon>
        <taxon>Mycoplasmataceae</taxon>
        <taxon>Mycoplasma</taxon>
    </lineage>
</organism>
<evidence type="ECO:0000256" key="1">
    <source>
        <dbReference type="SAM" id="SignalP"/>
    </source>
</evidence>
<feature type="chain" id="PRO_5042507619" description="DUF31 domain-containing protein" evidence="1">
    <location>
        <begin position="22"/>
        <end position="190"/>
    </location>
</feature>
<dbReference type="AlphaFoldDB" id="A0AAJ1PRU0"/>
<name>A0AAJ1PRU0_9MOLU</name>
<evidence type="ECO:0000313" key="3">
    <source>
        <dbReference type="Proteomes" id="UP001224428"/>
    </source>
</evidence>
<dbReference type="PROSITE" id="PS51257">
    <property type="entry name" value="PROKAR_LIPOPROTEIN"/>
    <property type="match status" value="1"/>
</dbReference>
<protein>
    <recommendedName>
        <fullName evidence="4">DUF31 domain-containing protein</fullName>
    </recommendedName>
</protein>
<proteinExistence type="predicted"/>
<feature type="non-terminal residue" evidence="2">
    <location>
        <position position="190"/>
    </location>
</feature>
<evidence type="ECO:0008006" key="4">
    <source>
        <dbReference type="Google" id="ProtNLM"/>
    </source>
</evidence>
<sequence>MLKFTKLLSLPILLLPTLTSCGIFKTIQEEAKISEEEKKNANWETQITKNIVSLNLNKNQDFDNLKFFEQLKNTKNNNEIISLIQNNLFFSFVTERINHVTHFHTGYDIKDSWDKNSASDLNKYLNGVYLYILNITGSGKNGSGVIKNDNEIIIQYQLGSNYRGNTKEERKNGPFYLYNGQLTVTKNSII</sequence>
<reference evidence="2" key="1">
    <citation type="submission" date="2023-05" db="EMBL/GenBank/DDBJ databases">
        <title>Mycoplasma phocimorsus sp. nov., isolated from Scandinavian patients with seal finger or septic arthritis after contact with seals.</title>
        <authorList>
            <person name="Skafte-Holm A."/>
            <person name="Pedersen T.R."/>
            <person name="Froelund M."/>
            <person name="Stegger M."/>
            <person name="Qvortrup K."/>
            <person name="Michaels D.L."/>
            <person name="Brown D.R."/>
            <person name="Jensen J.S."/>
        </authorList>
    </citation>
    <scope>NUCLEOTIDE SEQUENCE</scope>
    <source>
        <strain evidence="2">M5725</strain>
    </source>
</reference>
<gene>
    <name evidence="2" type="ORF">QLQ80_01035</name>
</gene>
<keyword evidence="3" id="KW-1185">Reference proteome</keyword>
<keyword evidence="1" id="KW-0732">Signal</keyword>
<accession>A0AAJ1PRU0</accession>
<dbReference type="EMBL" id="JASDDP010000010">
    <property type="protein sequence ID" value="MDJ1645676.1"/>
    <property type="molecule type" value="Genomic_DNA"/>
</dbReference>
<dbReference type="Proteomes" id="UP001224428">
    <property type="component" value="Unassembled WGS sequence"/>
</dbReference>
<evidence type="ECO:0000313" key="2">
    <source>
        <dbReference type="EMBL" id="MDJ1645676.1"/>
    </source>
</evidence>
<comment type="caution">
    <text evidence="2">The sequence shown here is derived from an EMBL/GenBank/DDBJ whole genome shotgun (WGS) entry which is preliminary data.</text>
</comment>
<dbReference type="RefSeq" id="WP_283827179.1">
    <property type="nucleotide sequence ID" value="NZ_JASDDP010000010.1"/>
</dbReference>